<organism evidence="7 8">
    <name type="scientific">Fervidobacterium gondwanense DSM 13020</name>
    <dbReference type="NCBI Taxonomy" id="1121883"/>
    <lineage>
        <taxon>Bacteria</taxon>
        <taxon>Thermotogati</taxon>
        <taxon>Thermotogota</taxon>
        <taxon>Thermotogae</taxon>
        <taxon>Thermotogales</taxon>
        <taxon>Fervidobacteriaceae</taxon>
        <taxon>Fervidobacterium</taxon>
    </lineage>
</organism>
<protein>
    <recommendedName>
        <fullName evidence="2">protein-glutamate O-methyltransferase</fullName>
        <ecNumber evidence="2">2.1.1.80</ecNumber>
    </recommendedName>
</protein>
<dbReference type="PROSITE" id="PS50123">
    <property type="entry name" value="CHER"/>
    <property type="match status" value="1"/>
</dbReference>
<keyword evidence="8" id="KW-1185">Reference proteome</keyword>
<dbReference type="Gene3D" id="1.10.155.10">
    <property type="entry name" value="Chemotaxis receptor methyltransferase CheR, N-terminal domain"/>
    <property type="match status" value="1"/>
</dbReference>
<evidence type="ECO:0000313" key="8">
    <source>
        <dbReference type="Proteomes" id="UP000184207"/>
    </source>
</evidence>
<dbReference type="Proteomes" id="UP000184207">
    <property type="component" value="Unassembled WGS sequence"/>
</dbReference>
<dbReference type="SUPFAM" id="SSF53335">
    <property type="entry name" value="S-adenosyl-L-methionine-dependent methyltransferases"/>
    <property type="match status" value="1"/>
</dbReference>
<dbReference type="PRINTS" id="PR00996">
    <property type="entry name" value="CHERMTFRASE"/>
</dbReference>
<dbReference type="GO" id="GO:0032259">
    <property type="term" value="P:methylation"/>
    <property type="evidence" value="ECO:0007669"/>
    <property type="project" value="UniProtKB-KW"/>
</dbReference>
<dbReference type="OrthoDB" id="9816309at2"/>
<dbReference type="InterPro" id="IPR036804">
    <property type="entry name" value="CheR_N_sf"/>
</dbReference>
<dbReference type="Pfam" id="PF01739">
    <property type="entry name" value="CheR"/>
    <property type="match status" value="1"/>
</dbReference>
<sequence length="283" mass="33461">MSLDDFKEKKFAWMSNFQSGDIPELPWDQFEWFVGKIKETMGLDLSGYKPERMKRRIEMLIRKYNCKSYKEYFDLIMKDNKKKDEFLDKLTINVTEFFRNPEKWEELKKTFLPELLKESGARFKAWSAGCSSGEEPYSLAILLEELKAPLTAKVLATDIDMGVLTRAQIGEYEERSMVSTPLEYIQKYFIVRDGKYVVKPNVKARVQFKRHNLLQDPFEKGLDMIMCRNVVIYFEMEAKDQLYRRFAESLRPGGILFVGNTERIFNYRNLGLEVASPFIYRKI</sequence>
<accession>A0A1M7T7L6</accession>
<evidence type="ECO:0000256" key="5">
    <source>
        <dbReference type="ARBA" id="ARBA00022691"/>
    </source>
</evidence>
<keyword evidence="3 7" id="KW-0489">Methyltransferase</keyword>
<reference evidence="8" key="1">
    <citation type="submission" date="2016-12" db="EMBL/GenBank/DDBJ databases">
        <authorList>
            <person name="Varghese N."/>
            <person name="Submissions S."/>
        </authorList>
    </citation>
    <scope>NUCLEOTIDE SEQUENCE [LARGE SCALE GENOMIC DNA]</scope>
    <source>
        <strain evidence="8">DSM 13020</strain>
    </source>
</reference>
<evidence type="ECO:0000259" key="6">
    <source>
        <dbReference type="PROSITE" id="PS50123"/>
    </source>
</evidence>
<feature type="domain" description="CheR-type methyltransferase" evidence="6">
    <location>
        <begin position="29"/>
        <end position="283"/>
    </location>
</feature>
<dbReference type="InterPro" id="IPR022641">
    <property type="entry name" value="CheR_N"/>
</dbReference>
<dbReference type="Pfam" id="PF03705">
    <property type="entry name" value="CheR_N"/>
    <property type="match status" value="1"/>
</dbReference>
<keyword evidence="4 7" id="KW-0808">Transferase</keyword>
<dbReference type="PANTHER" id="PTHR24422">
    <property type="entry name" value="CHEMOTAXIS PROTEIN METHYLTRANSFERASE"/>
    <property type="match status" value="1"/>
</dbReference>
<dbReference type="GO" id="GO:0008983">
    <property type="term" value="F:protein-glutamate O-methyltransferase activity"/>
    <property type="evidence" value="ECO:0007669"/>
    <property type="project" value="UniProtKB-EC"/>
</dbReference>
<gene>
    <name evidence="7" type="ORF">SAMN02745226_01664</name>
</gene>
<dbReference type="Gene3D" id="3.40.50.150">
    <property type="entry name" value="Vaccinia Virus protein VP39"/>
    <property type="match status" value="1"/>
</dbReference>
<dbReference type="InterPro" id="IPR000780">
    <property type="entry name" value="CheR_MeTrfase"/>
</dbReference>
<dbReference type="SUPFAM" id="SSF47757">
    <property type="entry name" value="Chemotaxis receptor methyltransferase CheR, N-terminal domain"/>
    <property type="match status" value="1"/>
</dbReference>
<evidence type="ECO:0000313" key="7">
    <source>
        <dbReference type="EMBL" id="SHN66720.1"/>
    </source>
</evidence>
<evidence type="ECO:0000256" key="3">
    <source>
        <dbReference type="ARBA" id="ARBA00022603"/>
    </source>
</evidence>
<dbReference type="CDD" id="cd02440">
    <property type="entry name" value="AdoMet_MTases"/>
    <property type="match status" value="1"/>
</dbReference>
<dbReference type="AlphaFoldDB" id="A0A1M7T7L6"/>
<dbReference type="EMBL" id="FRDJ01000011">
    <property type="protein sequence ID" value="SHN66720.1"/>
    <property type="molecule type" value="Genomic_DNA"/>
</dbReference>
<proteinExistence type="predicted"/>
<dbReference type="PANTHER" id="PTHR24422:SF19">
    <property type="entry name" value="CHEMOTAXIS PROTEIN METHYLTRANSFERASE"/>
    <property type="match status" value="1"/>
</dbReference>
<dbReference type="InterPro" id="IPR022642">
    <property type="entry name" value="CheR_C"/>
</dbReference>
<dbReference type="SMART" id="SM00138">
    <property type="entry name" value="MeTrc"/>
    <property type="match status" value="1"/>
</dbReference>
<keyword evidence="5" id="KW-0949">S-adenosyl-L-methionine</keyword>
<dbReference type="InterPro" id="IPR029063">
    <property type="entry name" value="SAM-dependent_MTases_sf"/>
</dbReference>
<evidence type="ECO:0000256" key="2">
    <source>
        <dbReference type="ARBA" id="ARBA00012534"/>
    </source>
</evidence>
<evidence type="ECO:0000256" key="1">
    <source>
        <dbReference type="ARBA" id="ARBA00001541"/>
    </source>
</evidence>
<name>A0A1M7T7L6_FERGO</name>
<comment type="catalytic activity">
    <reaction evidence="1">
        <text>L-glutamyl-[protein] + S-adenosyl-L-methionine = [protein]-L-glutamate 5-O-methyl ester + S-adenosyl-L-homocysteine</text>
        <dbReference type="Rhea" id="RHEA:24452"/>
        <dbReference type="Rhea" id="RHEA-COMP:10208"/>
        <dbReference type="Rhea" id="RHEA-COMP:10311"/>
        <dbReference type="ChEBI" id="CHEBI:29973"/>
        <dbReference type="ChEBI" id="CHEBI:57856"/>
        <dbReference type="ChEBI" id="CHEBI:59789"/>
        <dbReference type="ChEBI" id="CHEBI:82795"/>
        <dbReference type="EC" id="2.1.1.80"/>
    </reaction>
</comment>
<evidence type="ECO:0000256" key="4">
    <source>
        <dbReference type="ARBA" id="ARBA00022679"/>
    </source>
</evidence>
<dbReference type="STRING" id="1121883.SAMN02745226_01664"/>
<dbReference type="EC" id="2.1.1.80" evidence="2"/>
<dbReference type="RefSeq" id="WP_072760399.1">
    <property type="nucleotide sequence ID" value="NZ_FRDJ01000011.1"/>
</dbReference>
<dbReference type="InterPro" id="IPR050903">
    <property type="entry name" value="Bact_Chemotaxis_MeTrfase"/>
</dbReference>